<evidence type="ECO:0000259" key="8">
    <source>
        <dbReference type="PROSITE" id="PS50122"/>
    </source>
</evidence>
<dbReference type="EC" id="2.1.1.80" evidence="2"/>
<evidence type="ECO:0000259" key="9">
    <source>
        <dbReference type="PROSITE" id="PS50123"/>
    </source>
</evidence>
<evidence type="ECO:0000256" key="6">
    <source>
        <dbReference type="PROSITE-ProRule" id="PRU00050"/>
    </source>
</evidence>
<dbReference type="InterPro" id="IPR036804">
    <property type="entry name" value="CheR_N_sf"/>
</dbReference>
<evidence type="ECO:0000256" key="5">
    <source>
        <dbReference type="ARBA" id="ARBA00022691"/>
    </source>
</evidence>
<dbReference type="Gene3D" id="3.30.450.20">
    <property type="entry name" value="PAS domain"/>
    <property type="match status" value="2"/>
</dbReference>
<dbReference type="RefSeq" id="WP_155448926.1">
    <property type="nucleotide sequence ID" value="NZ_WNKT01000006.1"/>
</dbReference>
<dbReference type="OrthoDB" id="9816309at2"/>
<dbReference type="PANTHER" id="PTHR24422:SF27">
    <property type="entry name" value="PROTEIN-GLUTAMATE O-METHYLTRANSFERASE"/>
    <property type="match status" value="1"/>
</dbReference>
<dbReference type="GO" id="GO:0005737">
    <property type="term" value="C:cytoplasm"/>
    <property type="evidence" value="ECO:0007669"/>
    <property type="project" value="InterPro"/>
</dbReference>
<dbReference type="SUPFAM" id="SSF47757">
    <property type="entry name" value="Chemotaxis receptor methyltransferase CheR, N-terminal domain"/>
    <property type="match status" value="1"/>
</dbReference>
<dbReference type="InterPro" id="IPR022642">
    <property type="entry name" value="CheR_C"/>
</dbReference>
<evidence type="ECO:0000256" key="7">
    <source>
        <dbReference type="SAM" id="Coils"/>
    </source>
</evidence>
<reference evidence="10 11" key="1">
    <citation type="submission" date="2019-11" db="EMBL/GenBank/DDBJ databases">
        <title>Whole-genome sequence of the anaerobic purple sulfur bacterium Allochromatium palmeri DSM 15591.</title>
        <authorList>
            <person name="Kyndt J.A."/>
            <person name="Meyer T.E."/>
        </authorList>
    </citation>
    <scope>NUCLEOTIDE SEQUENCE [LARGE SCALE GENOMIC DNA]</scope>
    <source>
        <strain evidence="10 11">DSM 15591</strain>
    </source>
</reference>
<name>A0A6N8EA60_9GAMM</name>
<dbReference type="PROSITE" id="PS50123">
    <property type="entry name" value="CHER"/>
    <property type="match status" value="1"/>
</dbReference>
<dbReference type="Pfam" id="PF01339">
    <property type="entry name" value="CheB_methylest"/>
    <property type="match status" value="1"/>
</dbReference>
<dbReference type="InterPro" id="IPR035965">
    <property type="entry name" value="PAS-like_dom_sf"/>
</dbReference>
<dbReference type="Pfam" id="PF08448">
    <property type="entry name" value="PAS_4"/>
    <property type="match status" value="1"/>
</dbReference>
<feature type="active site" evidence="6">
    <location>
        <position position="30"/>
    </location>
</feature>
<dbReference type="PANTHER" id="PTHR24422">
    <property type="entry name" value="CHEMOTAXIS PROTEIN METHYLTRANSFERASE"/>
    <property type="match status" value="1"/>
</dbReference>
<keyword evidence="7" id="KW-0175">Coiled coil</keyword>
<dbReference type="SUPFAM" id="SSF52738">
    <property type="entry name" value="Methylesterase CheB, C-terminal domain"/>
    <property type="match status" value="1"/>
</dbReference>
<keyword evidence="6" id="KW-0378">Hydrolase</keyword>
<dbReference type="GO" id="GO:0000156">
    <property type="term" value="F:phosphorelay response regulator activity"/>
    <property type="evidence" value="ECO:0007669"/>
    <property type="project" value="InterPro"/>
</dbReference>
<dbReference type="SMART" id="SM00138">
    <property type="entry name" value="MeTrc"/>
    <property type="match status" value="1"/>
</dbReference>
<dbReference type="Pfam" id="PF13596">
    <property type="entry name" value="PAS_10"/>
    <property type="match status" value="1"/>
</dbReference>
<evidence type="ECO:0000256" key="2">
    <source>
        <dbReference type="ARBA" id="ARBA00012534"/>
    </source>
</evidence>
<dbReference type="InterPro" id="IPR035909">
    <property type="entry name" value="CheB_C"/>
</dbReference>
<dbReference type="Gene3D" id="1.10.155.10">
    <property type="entry name" value="Chemotaxis receptor methyltransferase CheR, N-terminal domain"/>
    <property type="match status" value="1"/>
</dbReference>
<dbReference type="GO" id="GO:0032259">
    <property type="term" value="P:methylation"/>
    <property type="evidence" value="ECO:0007669"/>
    <property type="project" value="UniProtKB-KW"/>
</dbReference>
<feature type="domain" description="CheB-type methylesterase" evidence="8">
    <location>
        <begin position="19"/>
        <end position="206"/>
    </location>
</feature>
<dbReference type="InterPro" id="IPR029063">
    <property type="entry name" value="SAM-dependent_MTases_sf"/>
</dbReference>
<dbReference type="InterPro" id="IPR022641">
    <property type="entry name" value="CheR_N"/>
</dbReference>
<evidence type="ECO:0000256" key="1">
    <source>
        <dbReference type="ARBA" id="ARBA00001541"/>
    </source>
</evidence>
<dbReference type="SUPFAM" id="SSF55785">
    <property type="entry name" value="PYP-like sensor domain (PAS domain)"/>
    <property type="match status" value="2"/>
</dbReference>
<dbReference type="CDD" id="cd16434">
    <property type="entry name" value="CheB-CheR_fusion"/>
    <property type="match status" value="1"/>
</dbReference>
<dbReference type="PRINTS" id="PR00996">
    <property type="entry name" value="CHERMTFRASE"/>
</dbReference>
<dbReference type="Gene3D" id="3.40.50.180">
    <property type="entry name" value="Methylesterase CheB, C-terminal domain"/>
    <property type="match status" value="1"/>
</dbReference>
<comment type="catalytic activity">
    <reaction evidence="1">
        <text>L-glutamyl-[protein] + S-adenosyl-L-methionine = [protein]-L-glutamate 5-O-methyl ester + S-adenosyl-L-homocysteine</text>
        <dbReference type="Rhea" id="RHEA:24452"/>
        <dbReference type="Rhea" id="RHEA-COMP:10208"/>
        <dbReference type="Rhea" id="RHEA-COMP:10311"/>
        <dbReference type="ChEBI" id="CHEBI:29973"/>
        <dbReference type="ChEBI" id="CHEBI:57856"/>
        <dbReference type="ChEBI" id="CHEBI:59789"/>
        <dbReference type="ChEBI" id="CHEBI:82795"/>
        <dbReference type="EC" id="2.1.1.80"/>
    </reaction>
</comment>
<dbReference type="GO" id="GO:0008984">
    <property type="term" value="F:protein-glutamate methylesterase activity"/>
    <property type="evidence" value="ECO:0007669"/>
    <property type="project" value="InterPro"/>
</dbReference>
<accession>A0A6N8EA60</accession>
<comment type="caution">
    <text evidence="10">The sequence shown here is derived from an EMBL/GenBank/DDBJ whole genome shotgun (WGS) entry which is preliminary data.</text>
</comment>
<dbReference type="Proteomes" id="UP000434044">
    <property type="component" value="Unassembled WGS sequence"/>
</dbReference>
<dbReference type="InterPro" id="IPR000673">
    <property type="entry name" value="Sig_transdc_resp-reg_Me-estase"/>
</dbReference>
<sequence length="981" mass="108896">MKKNAPPKTEGSRPSKSAPFDGYVVCIGASAGGLDALEKFFKACPTDLGSAFVVVQHLSPDHKSMMSNLLARHTEMPVTMVEDDMPMDANHVYLIPPGAIMHVTKGHLHLTPKNPRGLTLPIDIFFSSLADIYDRHAVGIILSGTGTDGTRGSVAINAAGGFLMAQEPESAKFDGMPRSVIATGLVDAILPAEEISARLLAHIRNIPYKEPEVEPQHLVPRANMTNEEVLAALLHLLHQIGGIDFSDYKPTTVMRRIDRRMQVRHTPELYQYYDLLEHDRNEVITLRREMLISVTSFFRDPETFNVLAESVISPMVSERPPNEPIRVWIAGVATGEEPYTIGMLFIEAFERERRWPNLKIFATDVDQSCVETASVGQYPESAAAELSPERLERFFTKQGDRFVIKNELRQCIVFARHNLLADPPFTKMDLVVCRNTLIYFNSSAQEHALRSLQYAIREGGVLLIGPSESLSSVTEGLQTISAKHKIFRRVGAISMPFLERRAAALLTPPTLGKAPQLTKTRHGVSESSIANLGVTALLSLYTPPAIVVNHQHEVIHLFGDVNPYLQTREGAASLEISRLLPEKLTPVAAALLYKAARDRCSIISDLIDTTLKSGEQRTIRLSAHPLHTDSDERLTLLCFENKPNQSVDTPSEPVNVDAETMARVAVLERELGATRESLQATIEELETSNEELQATNEELMASNEELQSSNEELQSVNEEMSTVNAEFQEKMLVVNRVNADLDSMAKAAGVATIFLNSDLHITRFSPDATQIFKLRESDAGRHLGDISHVLRYPDLLEDLRQTLVNQRLIETEVVTLDDKKTYLVRILPYLIPSTTINGVVATFVDVTAFHDARRLQAILDALPEHIAVLDHSGSIILVNTAWRRFALANGDKNLKHSGPGVNYLEVCQPALPKEDAYAQEAYRGLRGVLEGTLPIFSMEYPCHSSTEERWFVMNVAPVMSQEIGVVVSHINISAWHRSRTA</sequence>
<keyword evidence="5" id="KW-0949">S-adenosyl-L-methionine</keyword>
<dbReference type="EMBL" id="WNKT01000006">
    <property type="protein sequence ID" value="MTW20350.1"/>
    <property type="molecule type" value="Genomic_DNA"/>
</dbReference>
<keyword evidence="6" id="KW-0145">Chemotaxis</keyword>
<proteinExistence type="predicted"/>
<dbReference type="GO" id="GO:0008983">
    <property type="term" value="F:protein-glutamate O-methyltransferase activity"/>
    <property type="evidence" value="ECO:0007669"/>
    <property type="project" value="UniProtKB-EC"/>
</dbReference>
<dbReference type="Pfam" id="PF01739">
    <property type="entry name" value="CheR"/>
    <property type="match status" value="1"/>
</dbReference>
<dbReference type="Pfam" id="PF03705">
    <property type="entry name" value="CheR_N"/>
    <property type="match status" value="1"/>
</dbReference>
<gene>
    <name evidence="10" type="ORF">GJ668_04470</name>
</gene>
<dbReference type="SUPFAM" id="SSF53335">
    <property type="entry name" value="S-adenosyl-L-methionine-dependent methyltransferases"/>
    <property type="match status" value="1"/>
</dbReference>
<keyword evidence="4" id="KW-0808">Transferase</keyword>
<feature type="domain" description="CheR-type methyltransferase" evidence="9">
    <location>
        <begin position="218"/>
        <end position="500"/>
    </location>
</feature>
<evidence type="ECO:0000313" key="11">
    <source>
        <dbReference type="Proteomes" id="UP000434044"/>
    </source>
</evidence>
<dbReference type="InterPro" id="IPR050903">
    <property type="entry name" value="Bact_Chemotaxis_MeTrfase"/>
</dbReference>
<keyword evidence="3" id="KW-0489">Methyltransferase</keyword>
<organism evidence="10 11">
    <name type="scientific">Allochromatium palmeri</name>
    <dbReference type="NCBI Taxonomy" id="231048"/>
    <lineage>
        <taxon>Bacteria</taxon>
        <taxon>Pseudomonadati</taxon>
        <taxon>Pseudomonadota</taxon>
        <taxon>Gammaproteobacteria</taxon>
        <taxon>Chromatiales</taxon>
        <taxon>Chromatiaceae</taxon>
        <taxon>Allochromatium</taxon>
    </lineage>
</organism>
<dbReference type="SMART" id="SM00091">
    <property type="entry name" value="PAS"/>
    <property type="match status" value="2"/>
</dbReference>
<dbReference type="InterPro" id="IPR000014">
    <property type="entry name" value="PAS"/>
</dbReference>
<dbReference type="InterPro" id="IPR013656">
    <property type="entry name" value="PAS_4"/>
</dbReference>
<evidence type="ECO:0000256" key="3">
    <source>
        <dbReference type="ARBA" id="ARBA00022603"/>
    </source>
</evidence>
<dbReference type="Gene3D" id="3.40.50.150">
    <property type="entry name" value="Vaccinia Virus protein VP39"/>
    <property type="match status" value="1"/>
</dbReference>
<dbReference type="AlphaFoldDB" id="A0A6N8EA60"/>
<evidence type="ECO:0000256" key="4">
    <source>
        <dbReference type="ARBA" id="ARBA00022679"/>
    </source>
</evidence>
<dbReference type="GO" id="GO:0006935">
    <property type="term" value="P:chemotaxis"/>
    <property type="evidence" value="ECO:0007669"/>
    <property type="project" value="UniProtKB-UniRule"/>
</dbReference>
<dbReference type="PROSITE" id="PS50122">
    <property type="entry name" value="CHEB"/>
    <property type="match status" value="1"/>
</dbReference>
<feature type="active site" evidence="6">
    <location>
        <position position="57"/>
    </location>
</feature>
<keyword evidence="11" id="KW-1185">Reference proteome</keyword>
<feature type="active site" evidence="6">
    <location>
        <position position="148"/>
    </location>
</feature>
<dbReference type="InterPro" id="IPR000780">
    <property type="entry name" value="CheR_MeTrfase"/>
</dbReference>
<evidence type="ECO:0000313" key="10">
    <source>
        <dbReference type="EMBL" id="MTW20350.1"/>
    </source>
</evidence>
<protein>
    <recommendedName>
        <fullName evidence="2">protein-glutamate O-methyltransferase</fullName>
        <ecNumber evidence="2">2.1.1.80</ecNumber>
    </recommendedName>
</protein>
<feature type="coiled-coil region" evidence="7">
    <location>
        <begin position="668"/>
        <end position="730"/>
    </location>
</feature>